<gene>
    <name evidence="1" type="ORF">A2997_00290</name>
</gene>
<proteinExistence type="predicted"/>
<evidence type="ECO:0000313" key="1">
    <source>
        <dbReference type="EMBL" id="OGI83529.1"/>
    </source>
</evidence>
<evidence type="ECO:0000313" key="2">
    <source>
        <dbReference type="Proteomes" id="UP000179448"/>
    </source>
</evidence>
<name>A0A1F6WNR9_9BACT</name>
<accession>A0A1F6WNR9</accession>
<dbReference type="STRING" id="1801766.A2997_00290"/>
<sequence>MFGKLFQGLKNKAVAHMVEKQMKNVPPAQREMVTRMVQNNPQLFKKIADEIEAKKKEGKPEMYAAIEVMKKYQSELQKLSGQ</sequence>
<dbReference type="Proteomes" id="UP000179448">
    <property type="component" value="Unassembled WGS sequence"/>
</dbReference>
<reference evidence="1 2" key="1">
    <citation type="journal article" date="2016" name="Nat. Commun.">
        <title>Thousands of microbial genomes shed light on interconnected biogeochemical processes in an aquifer system.</title>
        <authorList>
            <person name="Anantharaman K."/>
            <person name="Brown C.T."/>
            <person name="Hug L.A."/>
            <person name="Sharon I."/>
            <person name="Castelle C.J."/>
            <person name="Probst A.J."/>
            <person name="Thomas B.C."/>
            <person name="Singh A."/>
            <person name="Wilkins M.J."/>
            <person name="Karaoz U."/>
            <person name="Brodie E.L."/>
            <person name="Williams K.H."/>
            <person name="Hubbard S.S."/>
            <person name="Banfield J.F."/>
        </authorList>
    </citation>
    <scope>NUCLEOTIDE SEQUENCE [LARGE SCALE GENOMIC DNA]</scope>
</reference>
<evidence type="ECO:0008006" key="3">
    <source>
        <dbReference type="Google" id="ProtNLM"/>
    </source>
</evidence>
<dbReference type="EMBL" id="MFUQ01000015">
    <property type="protein sequence ID" value="OGI83529.1"/>
    <property type="molecule type" value="Genomic_DNA"/>
</dbReference>
<organism evidence="1 2">
    <name type="scientific">Candidatus Nomurabacteria bacterium RIFCSPLOWO2_01_FULL_36_10b</name>
    <dbReference type="NCBI Taxonomy" id="1801766"/>
    <lineage>
        <taxon>Bacteria</taxon>
        <taxon>Candidatus Nomuraibacteriota</taxon>
    </lineage>
</organism>
<protein>
    <recommendedName>
        <fullName evidence="3">Plasmodium falciparum erythrocyte membrane protein-1 N-terminal segment domain-containing protein</fullName>
    </recommendedName>
</protein>
<comment type="caution">
    <text evidence="1">The sequence shown here is derived from an EMBL/GenBank/DDBJ whole genome shotgun (WGS) entry which is preliminary data.</text>
</comment>
<dbReference type="AlphaFoldDB" id="A0A1F6WNR9"/>